<feature type="compositionally biased region" description="Polar residues" evidence="1">
    <location>
        <begin position="459"/>
        <end position="468"/>
    </location>
</feature>
<feature type="region of interest" description="Disordered" evidence="1">
    <location>
        <begin position="124"/>
        <end position="144"/>
    </location>
</feature>
<dbReference type="EMBL" id="JOJR01000540">
    <property type="protein sequence ID" value="RCN36621.1"/>
    <property type="molecule type" value="Genomic_DNA"/>
</dbReference>
<feature type="compositionally biased region" description="Low complexity" evidence="1">
    <location>
        <begin position="544"/>
        <end position="555"/>
    </location>
</feature>
<feature type="compositionally biased region" description="Basic and acidic residues" evidence="1">
    <location>
        <begin position="429"/>
        <end position="442"/>
    </location>
</feature>
<reference evidence="2 3" key="1">
    <citation type="submission" date="2014-10" db="EMBL/GenBank/DDBJ databases">
        <title>Draft genome of the hookworm Ancylostoma caninum.</title>
        <authorList>
            <person name="Mitreva M."/>
        </authorList>
    </citation>
    <scope>NUCLEOTIDE SEQUENCE [LARGE SCALE GENOMIC DNA]</scope>
    <source>
        <strain evidence="2 3">Baltimore</strain>
    </source>
</reference>
<feature type="non-terminal residue" evidence="2">
    <location>
        <position position="724"/>
    </location>
</feature>
<evidence type="ECO:0000313" key="2">
    <source>
        <dbReference type="EMBL" id="RCN36621.1"/>
    </source>
</evidence>
<sequence>MIDHVKVADARNAEHRNENFLEGIRRIAMPNLDRMEAPPFLNRFDGDLWPQPPPRPPPPLQYHGLGGVRHPPFNYLYDEGRPFLNRGGGANGELVIKCPECRQPTKVPPEGLSVNYRLQALVERVSEPSAPDTDSADSQTDNDRSRLPKCLVCDEVMVKGVYLSCRTCAAENEAVRQLCSMCCLRNHNGHEIEEKRFLTMNDIVIGRESISEATGRGFQAVDQAVNDLDAYAANAKDSFQQSTQNVLRAFELIANDMQFEILSCHDELERKVTIAQEISAKLQQLPDIVKTVLDEFRNKLDAAMNHFVNSTLVYEGLHASSLQAENVVLQTKSALVLAQIRKERIALILVEVVVYGMFQAFGSSNKSRALSLLERRTRQLRMVQQQCSSLRRRRLHERLGRHIHGIDSWALDADRERHERLRDELRNDLFDTDDRGSRDRSNRRQCPVHPCRQIPPTCPSASPSTRPQSGEERGRSNSVEIISSTPPAVVDLEQRAERLIITPERRVPKTEVGAEEDNRGNGSGSTKVTGKHRRGVDPLRIGTSSSSNQNPVDSSEAAVTPESHSPHSRPTKRKIGVCGMANSGRPMEKTSIQPRRVRFAPHPTNEPGPSFLAERDRNAMDAMATEGRLQAQPQLVPLSSLKRDQLGHSILFCKETMPPGSPKTPHDSVARIVFVTKVLSLSSSIAGVVMVPVLSSYLWEAAAERPTMMMFTIGMNILCCSLCV</sequence>
<dbReference type="OrthoDB" id="5865218at2759"/>
<name>A0A368FWP7_ANCCA</name>
<evidence type="ECO:0000256" key="1">
    <source>
        <dbReference type="SAM" id="MobiDB-lite"/>
    </source>
</evidence>
<feature type="compositionally biased region" description="Basic residues" evidence="1">
    <location>
        <begin position="566"/>
        <end position="575"/>
    </location>
</feature>
<dbReference type="STRING" id="29170.A0A368FWP7"/>
<comment type="caution">
    <text evidence="2">The sequence shown here is derived from an EMBL/GenBank/DDBJ whole genome shotgun (WGS) entry which is preliminary data.</text>
</comment>
<feature type="compositionally biased region" description="Polar residues" evidence="1">
    <location>
        <begin position="476"/>
        <end position="486"/>
    </location>
</feature>
<dbReference type="Proteomes" id="UP000252519">
    <property type="component" value="Unassembled WGS sequence"/>
</dbReference>
<dbReference type="AlphaFoldDB" id="A0A368FWP7"/>
<protein>
    <submittedName>
        <fullName evidence="2">Uncharacterized protein</fullName>
    </submittedName>
</protein>
<organism evidence="2 3">
    <name type="scientific">Ancylostoma caninum</name>
    <name type="common">Dog hookworm</name>
    <dbReference type="NCBI Taxonomy" id="29170"/>
    <lineage>
        <taxon>Eukaryota</taxon>
        <taxon>Metazoa</taxon>
        <taxon>Ecdysozoa</taxon>
        <taxon>Nematoda</taxon>
        <taxon>Chromadorea</taxon>
        <taxon>Rhabditida</taxon>
        <taxon>Rhabditina</taxon>
        <taxon>Rhabditomorpha</taxon>
        <taxon>Strongyloidea</taxon>
        <taxon>Ancylostomatidae</taxon>
        <taxon>Ancylostomatinae</taxon>
        <taxon>Ancylostoma</taxon>
    </lineage>
</organism>
<evidence type="ECO:0000313" key="3">
    <source>
        <dbReference type="Proteomes" id="UP000252519"/>
    </source>
</evidence>
<gene>
    <name evidence="2" type="ORF">ANCCAN_17492</name>
</gene>
<proteinExistence type="predicted"/>
<accession>A0A368FWP7</accession>
<feature type="region of interest" description="Disordered" evidence="1">
    <location>
        <begin position="429"/>
        <end position="591"/>
    </location>
</feature>
<feature type="compositionally biased region" description="Basic and acidic residues" evidence="1">
    <location>
        <begin position="492"/>
        <end position="509"/>
    </location>
</feature>
<keyword evidence="3" id="KW-1185">Reference proteome</keyword>